<gene>
    <name evidence="2" type="ORF">CP49_11745</name>
</gene>
<accession>A0A0R3L2J2</accession>
<evidence type="ECO:0000313" key="3">
    <source>
        <dbReference type="Proteomes" id="UP000051913"/>
    </source>
</evidence>
<name>A0A0R3L2J2_9BRAD</name>
<dbReference type="AlphaFoldDB" id="A0A0R3L2J2"/>
<comment type="caution">
    <text evidence="2">The sequence shown here is derived from an EMBL/GenBank/DDBJ whole genome shotgun (WGS) entry which is preliminary data.</text>
</comment>
<keyword evidence="3" id="KW-1185">Reference proteome</keyword>
<dbReference type="Pfam" id="PF14192">
    <property type="entry name" value="DUF4314"/>
    <property type="match status" value="1"/>
</dbReference>
<feature type="domain" description="DUF4314" evidence="1">
    <location>
        <begin position="101"/>
        <end position="162"/>
    </location>
</feature>
<dbReference type="InterPro" id="IPR025463">
    <property type="entry name" value="DUF4314"/>
</dbReference>
<evidence type="ECO:0000259" key="1">
    <source>
        <dbReference type="Pfam" id="PF14192"/>
    </source>
</evidence>
<dbReference type="EMBL" id="LLXX01000173">
    <property type="protein sequence ID" value="KRQ99263.1"/>
    <property type="molecule type" value="Genomic_DNA"/>
</dbReference>
<dbReference type="Proteomes" id="UP000051913">
    <property type="component" value="Unassembled WGS sequence"/>
</dbReference>
<reference evidence="2 3" key="1">
    <citation type="submission" date="2014-03" db="EMBL/GenBank/DDBJ databases">
        <title>Bradyrhizobium valentinum sp. nov., isolated from effective nodules of Lupinus mariae-josephae, a lupine endemic of basic-lime soils in Eastern Spain.</title>
        <authorList>
            <person name="Duran D."/>
            <person name="Rey L."/>
            <person name="Navarro A."/>
            <person name="Busquets A."/>
            <person name="Imperial J."/>
            <person name="Ruiz-Argueso T."/>
        </authorList>
    </citation>
    <scope>NUCLEOTIDE SEQUENCE [LARGE SCALE GENOMIC DNA]</scope>
    <source>
        <strain evidence="2 3">LmjM3</strain>
    </source>
</reference>
<protein>
    <recommendedName>
        <fullName evidence="1">DUF4314 domain-containing protein</fullName>
    </recommendedName>
</protein>
<evidence type="ECO:0000313" key="2">
    <source>
        <dbReference type="EMBL" id="KRQ99263.1"/>
    </source>
</evidence>
<sequence length="163" mass="18102">MPAMIPADFADTSWHNDACPSFTNEALGLTIWIDYAELAMREHPSGERFTLEPHDEIEPPAEHVNSDDFGDIIAAIDERRSEIALYLEQRRRAHIARPDAPFAEGDRLRLISMAADPDPIRPGSTGTVIAAPVFFQGAWSIPVKWDNGRGLSLVMPPDQAEKL</sequence>
<proteinExistence type="predicted"/>
<organism evidence="2 3">
    <name type="scientific">Bradyrhizobium valentinum</name>
    <dbReference type="NCBI Taxonomy" id="1518501"/>
    <lineage>
        <taxon>Bacteria</taxon>
        <taxon>Pseudomonadati</taxon>
        <taxon>Pseudomonadota</taxon>
        <taxon>Alphaproteobacteria</taxon>
        <taxon>Hyphomicrobiales</taxon>
        <taxon>Nitrobacteraceae</taxon>
        <taxon>Bradyrhizobium</taxon>
    </lineage>
</organism>